<dbReference type="InterPro" id="IPR017585">
    <property type="entry name" value="SAF_FlgA"/>
</dbReference>
<feature type="domain" description="SAF" evidence="8">
    <location>
        <begin position="118"/>
        <end position="180"/>
    </location>
</feature>
<dbReference type="SMART" id="SM00858">
    <property type="entry name" value="SAF"/>
    <property type="match status" value="1"/>
</dbReference>
<reference evidence="9 10" key="1">
    <citation type="journal article" date="2013" name="Genome Announc.">
        <title>Draft Genome Sequence of the Aeromonas diversa Type Strain.</title>
        <authorList>
            <person name="Farfan M."/>
            <person name="Spataro N."/>
            <person name="Sanglas A."/>
            <person name="Albarral V."/>
            <person name="Loren J.G."/>
            <person name="Bosch E."/>
            <person name="Fuste M.C."/>
        </authorList>
    </citation>
    <scope>NUCLEOTIDE SEQUENCE [LARGE SCALE GENOMIC DNA]</scope>
    <source>
        <strain evidence="9 10">2478-85</strain>
    </source>
</reference>
<dbReference type="GO" id="GO:0044780">
    <property type="term" value="P:bacterial-type flagellum assembly"/>
    <property type="evidence" value="ECO:0007669"/>
    <property type="project" value="InterPro"/>
</dbReference>
<evidence type="ECO:0000313" key="9">
    <source>
        <dbReference type="EMBL" id="ENY71945.1"/>
    </source>
</evidence>
<comment type="similarity">
    <text evidence="2 7">Belongs to the FlgA family.</text>
</comment>
<keyword evidence="5 7" id="KW-0574">Periplasm</keyword>
<dbReference type="InterPro" id="IPR039246">
    <property type="entry name" value="Flagellar_FlgA"/>
</dbReference>
<evidence type="ECO:0000256" key="5">
    <source>
        <dbReference type="ARBA" id="ARBA00022764"/>
    </source>
</evidence>
<evidence type="ECO:0000256" key="7">
    <source>
        <dbReference type="RuleBase" id="RU362063"/>
    </source>
</evidence>
<dbReference type="Gene3D" id="2.30.30.760">
    <property type="match status" value="1"/>
</dbReference>
<sequence length="241" mass="26684">MWVNNFFIGQLFQMISKLLFLLLIPTCAMAQVEESTISRLQSAAEGFVLGNLESAPTARVDVKAGPIDNRLPLTECPDHLSVTLPGNMTVRRNTTVYLKCDEQPGWDLYLPVRVSVQKPFVTVTEVIGKGELLTADKLTIAYQDEQMLRGDYALEPARLSGTRSKRELRPGQPVRNSQLCVICKGDQITLIAQTGNLQIKSMVSALQDGSFGDMIRVTNLHSGREVKAKVKDVGQVEIMLH</sequence>
<keyword evidence="9" id="KW-0969">Cilium</keyword>
<comment type="subcellular location">
    <subcellularLocation>
        <location evidence="1 7">Periplasm</location>
    </subcellularLocation>
</comment>
<keyword evidence="9" id="KW-0966">Cell projection</keyword>
<evidence type="ECO:0000313" key="10">
    <source>
        <dbReference type="Proteomes" id="UP000023775"/>
    </source>
</evidence>
<dbReference type="eggNOG" id="COG1261">
    <property type="taxonomic scope" value="Bacteria"/>
</dbReference>
<keyword evidence="4 7" id="KW-0732">Signal</keyword>
<dbReference type="EMBL" id="APVG01000024">
    <property type="protein sequence ID" value="ENY71945.1"/>
    <property type="molecule type" value="Genomic_DNA"/>
</dbReference>
<dbReference type="PANTHER" id="PTHR36307:SF1">
    <property type="entry name" value="FLAGELLA BASAL BODY P-RING FORMATION PROTEIN FLGA"/>
    <property type="match status" value="1"/>
</dbReference>
<evidence type="ECO:0000259" key="8">
    <source>
        <dbReference type="SMART" id="SM00858"/>
    </source>
</evidence>
<name>N9U0V4_9GAMM</name>
<dbReference type="InterPro" id="IPR013974">
    <property type="entry name" value="SAF"/>
</dbReference>
<dbReference type="Proteomes" id="UP000023775">
    <property type="component" value="Unassembled WGS sequence"/>
</dbReference>
<dbReference type="PANTHER" id="PTHR36307">
    <property type="entry name" value="FLAGELLA BASAL BODY P-RING FORMATION PROTEIN FLGA"/>
    <property type="match status" value="1"/>
</dbReference>
<protein>
    <recommendedName>
        <fullName evidence="3 7">Flagella basal body P-ring formation protein FlgA</fullName>
    </recommendedName>
</protein>
<evidence type="ECO:0000256" key="4">
    <source>
        <dbReference type="ARBA" id="ARBA00022729"/>
    </source>
</evidence>
<evidence type="ECO:0000256" key="2">
    <source>
        <dbReference type="ARBA" id="ARBA00010474"/>
    </source>
</evidence>
<accession>N9U0V4</accession>
<feature type="signal peptide" evidence="7">
    <location>
        <begin position="1"/>
        <end position="30"/>
    </location>
</feature>
<dbReference type="Pfam" id="PF13144">
    <property type="entry name" value="ChapFlgA"/>
    <property type="match status" value="1"/>
</dbReference>
<keyword evidence="10" id="KW-1185">Reference proteome</keyword>
<dbReference type="Pfam" id="PF17656">
    <property type="entry name" value="ChapFlgA_N"/>
    <property type="match status" value="1"/>
</dbReference>
<evidence type="ECO:0000256" key="6">
    <source>
        <dbReference type="ARBA" id="ARBA00025643"/>
    </source>
</evidence>
<comment type="function">
    <text evidence="6 7">Involved in the assembly process of the P-ring formation. It may associate with FlgF on the rod constituting a structure essential for the P-ring assembly or may act as a modulator protein for the P-ring assembly.</text>
</comment>
<evidence type="ECO:0000256" key="3">
    <source>
        <dbReference type="ARBA" id="ARBA00014754"/>
    </source>
</evidence>
<gene>
    <name evidence="9" type="ORF">G114_10440</name>
</gene>
<dbReference type="Gene3D" id="3.90.1210.10">
    <property type="entry name" value="Antifreeze-like/N-acetylneuraminic acid synthase C-terminal domain"/>
    <property type="match status" value="1"/>
</dbReference>
<proteinExistence type="inferred from homology"/>
<keyword evidence="7" id="KW-1005">Bacterial flagellum biogenesis</keyword>
<dbReference type="NCBIfam" id="TIGR03170">
    <property type="entry name" value="flgA_cterm"/>
    <property type="match status" value="1"/>
</dbReference>
<dbReference type="AlphaFoldDB" id="N9U0V4"/>
<dbReference type="GO" id="GO:0042597">
    <property type="term" value="C:periplasmic space"/>
    <property type="evidence" value="ECO:0007669"/>
    <property type="project" value="UniProtKB-SubCell"/>
</dbReference>
<dbReference type="InterPro" id="IPR041231">
    <property type="entry name" value="FlgA_N"/>
</dbReference>
<organism evidence="9 10">
    <name type="scientific">Aeromonas diversa CDC 2478-85</name>
    <dbReference type="NCBI Taxonomy" id="1268237"/>
    <lineage>
        <taxon>Bacteria</taxon>
        <taxon>Pseudomonadati</taxon>
        <taxon>Pseudomonadota</taxon>
        <taxon>Gammaproteobacteria</taxon>
        <taxon>Aeromonadales</taxon>
        <taxon>Aeromonadaceae</taxon>
        <taxon>Aeromonas</taxon>
    </lineage>
</organism>
<feature type="chain" id="PRO_5005142200" description="Flagella basal body P-ring formation protein FlgA" evidence="7">
    <location>
        <begin position="31"/>
        <end position="241"/>
    </location>
</feature>
<comment type="caution">
    <text evidence="9">The sequence shown here is derived from an EMBL/GenBank/DDBJ whole genome shotgun (WGS) entry which is preliminary data.</text>
</comment>
<keyword evidence="9" id="KW-0282">Flagellum</keyword>
<dbReference type="PATRIC" id="fig|1268237.3.peg.2054"/>
<evidence type="ECO:0000256" key="1">
    <source>
        <dbReference type="ARBA" id="ARBA00004418"/>
    </source>
</evidence>
<dbReference type="CDD" id="cd11614">
    <property type="entry name" value="SAF_CpaB_FlgA_like"/>
    <property type="match status" value="1"/>
</dbReference>